<dbReference type="SUPFAM" id="SSF55729">
    <property type="entry name" value="Acyl-CoA N-acyltransferases (Nat)"/>
    <property type="match status" value="1"/>
</dbReference>
<dbReference type="InterPro" id="IPR050644">
    <property type="entry name" value="PG_Glycine_Bridge_Synth"/>
</dbReference>
<name>A0A246EGS2_FUSNP</name>
<dbReference type="InterPro" id="IPR016181">
    <property type="entry name" value="Acyl_CoA_acyltransferase"/>
</dbReference>
<accession>A0A246EGS2</accession>
<evidence type="ECO:0000313" key="3">
    <source>
        <dbReference type="Proteomes" id="UP000197470"/>
    </source>
</evidence>
<dbReference type="Gene3D" id="3.40.630.30">
    <property type="match status" value="1"/>
</dbReference>
<organism evidence="2 3">
    <name type="scientific">Fusobacterium nucleatum subsp. polymorphum</name>
    <name type="common">Fusobacterium polymorphum</name>
    <dbReference type="NCBI Taxonomy" id="76857"/>
    <lineage>
        <taxon>Bacteria</taxon>
        <taxon>Fusobacteriati</taxon>
        <taxon>Fusobacteriota</taxon>
        <taxon>Fusobacteriia</taxon>
        <taxon>Fusobacteriales</taxon>
        <taxon>Fusobacteriaceae</taxon>
        <taxon>Fusobacterium</taxon>
    </lineage>
</organism>
<dbReference type="AlphaFoldDB" id="A0A246EGS2"/>
<dbReference type="PANTHER" id="PTHR36174">
    <property type="entry name" value="LIPID II:GLYCINE GLYCYLTRANSFERASE"/>
    <property type="match status" value="1"/>
</dbReference>
<dbReference type="InterPro" id="IPR038740">
    <property type="entry name" value="BioF2-like_GNAT_dom"/>
</dbReference>
<dbReference type="PANTHER" id="PTHR36174:SF1">
    <property type="entry name" value="LIPID II:GLYCINE GLYCYLTRANSFERASE"/>
    <property type="match status" value="1"/>
</dbReference>
<feature type="domain" description="BioF2-like acetyltransferase" evidence="1">
    <location>
        <begin position="141"/>
        <end position="268"/>
    </location>
</feature>
<sequence>MIVDIYFDMAYLKGSEKIEKGKLDFFLYEDSNGKGSNIFIKREIEQDIVELPLYDLITPYGYGGPLIEIKQKSNREIFIKTYFEKYEAYCNENNIVSEFVRFHPLEKNYEYSKNFYNVIYNSNTIFMDLSSEEAIENNMISKARNMVRKAEKNHLIFEEDKDLEAINNFIKLYYETMDKNNASALYYFDKEYFYDIFLLKDKVKLFSVKYLDKVIATSMVLIGKKWIHYHLSANSKIGYKLAANNFLLYNIAKWGNRNGYEKFHLGGGYGGNESPLYKFKHSMNKNGILEFYIGKKIYNKELYKRLVDKKNLTNEEKESSFFPLYRLGV</sequence>
<evidence type="ECO:0000313" key="2">
    <source>
        <dbReference type="EMBL" id="OWP25803.1"/>
    </source>
</evidence>
<gene>
    <name evidence="2" type="ORF">CA839_07770</name>
</gene>
<reference evidence="2 3" key="1">
    <citation type="submission" date="2017-05" db="EMBL/GenBank/DDBJ databases">
        <title>Genome sequencing of Fusobacterium nucleatum subsp. polymorphum KCOM 1001 (=ChDC F119).</title>
        <authorList>
            <person name="Kook J.-K."/>
            <person name="Park S.-N."/>
            <person name="Lim Y.K."/>
            <person name="Roh H."/>
        </authorList>
    </citation>
    <scope>NUCLEOTIDE SEQUENCE [LARGE SCALE GENOMIC DNA]</scope>
    <source>
        <strain evidence="2 3">KCOM 1001</strain>
    </source>
</reference>
<protein>
    <recommendedName>
        <fullName evidence="1">BioF2-like acetyltransferase domain-containing protein</fullName>
    </recommendedName>
</protein>
<dbReference type="Pfam" id="PF13480">
    <property type="entry name" value="Acetyltransf_6"/>
    <property type="match status" value="1"/>
</dbReference>
<dbReference type="Proteomes" id="UP000197470">
    <property type="component" value="Unassembled WGS sequence"/>
</dbReference>
<evidence type="ECO:0000259" key="1">
    <source>
        <dbReference type="Pfam" id="PF13480"/>
    </source>
</evidence>
<proteinExistence type="predicted"/>
<comment type="caution">
    <text evidence="2">The sequence shown here is derived from an EMBL/GenBank/DDBJ whole genome shotgun (WGS) entry which is preliminary data.</text>
</comment>
<dbReference type="EMBL" id="NHRT01000001">
    <property type="protein sequence ID" value="OWP25803.1"/>
    <property type="molecule type" value="Genomic_DNA"/>
</dbReference>